<sequence length="267" mass="29680">MFEPNSRTYKIVLASLIIVCFIALGIIAWDLTRPNMGTVSTQPQTQATQNTPTPTPVATEEPTQTATTSAAPKPSPTPEPTKAKDRDFNTDDIPRKGSQKWNVSEKLSPINHKGKDFRVYIRIEKDLPFDVDETTARIMKTLQDERGWQKVDNVRFIQVTSPKRANVTINVATPGTVDKMCAPLRTLGKLSCHNGNNVMYNADRWVDATDEFDDLEQYRDYLINHEVGHALGHGHKSCPGKGKPAPLMQQQTKGLQGCKPNGWPSVA</sequence>
<keyword evidence="2" id="KW-0812">Transmembrane</keyword>
<protein>
    <recommendedName>
        <fullName evidence="3">DUF3152 domain-containing protein</fullName>
    </recommendedName>
</protein>
<dbReference type="InterPro" id="IPR022603">
    <property type="entry name" value="DUF3152"/>
</dbReference>
<evidence type="ECO:0000313" key="5">
    <source>
        <dbReference type="Proteomes" id="UP000005714"/>
    </source>
</evidence>
<feature type="domain" description="DUF3152" evidence="3">
    <location>
        <begin position="92"/>
        <end position="256"/>
    </location>
</feature>
<evidence type="ECO:0000313" key="4">
    <source>
        <dbReference type="EMBL" id="EFG47596.1"/>
    </source>
</evidence>
<dbReference type="Proteomes" id="UP000005714">
    <property type="component" value="Unassembled WGS sequence"/>
</dbReference>
<dbReference type="AlphaFoldDB" id="D4YMD5"/>
<dbReference type="RefSeq" id="WP_005883609.1">
    <property type="nucleotide sequence ID" value="NZ_ADNU01000032.1"/>
</dbReference>
<dbReference type="Pfam" id="PF11350">
    <property type="entry name" value="DUF3152"/>
    <property type="match status" value="1"/>
</dbReference>
<feature type="region of interest" description="Disordered" evidence="1">
    <location>
        <begin position="39"/>
        <end position="97"/>
    </location>
</feature>
<dbReference type="GO" id="GO:0008237">
    <property type="term" value="F:metallopeptidase activity"/>
    <property type="evidence" value="ECO:0007669"/>
    <property type="project" value="InterPro"/>
</dbReference>
<evidence type="ECO:0000256" key="1">
    <source>
        <dbReference type="SAM" id="MobiDB-lite"/>
    </source>
</evidence>
<feature type="compositionally biased region" description="Low complexity" evidence="1">
    <location>
        <begin position="41"/>
        <end position="72"/>
    </location>
</feature>
<dbReference type="SUPFAM" id="SSF55486">
    <property type="entry name" value="Metalloproteases ('zincins'), catalytic domain"/>
    <property type="match status" value="1"/>
</dbReference>
<keyword evidence="5" id="KW-1185">Reference proteome</keyword>
<feature type="transmembrane region" description="Helical" evidence="2">
    <location>
        <begin position="12"/>
        <end position="31"/>
    </location>
</feature>
<reference evidence="4 5" key="1">
    <citation type="submission" date="2010-04" db="EMBL/GenBank/DDBJ databases">
        <authorList>
            <person name="Qin X."/>
            <person name="Bachman B."/>
            <person name="Battles P."/>
            <person name="Bell A."/>
            <person name="Bess C."/>
            <person name="Bickham C."/>
            <person name="Chaboub L."/>
            <person name="Chen D."/>
            <person name="Coyle M."/>
            <person name="Deiros D.R."/>
            <person name="Dinh H."/>
            <person name="Forbes L."/>
            <person name="Fowler G."/>
            <person name="Francisco L."/>
            <person name="Fu Q."/>
            <person name="Gubbala S."/>
            <person name="Hale W."/>
            <person name="Han Y."/>
            <person name="Hemphill L."/>
            <person name="Highlander S.K."/>
            <person name="Hirani K."/>
            <person name="Hogues M."/>
            <person name="Jackson L."/>
            <person name="Jakkamsetti A."/>
            <person name="Javaid M."/>
            <person name="Jiang H."/>
            <person name="Korchina V."/>
            <person name="Kovar C."/>
            <person name="Lara F."/>
            <person name="Lee S."/>
            <person name="Mata R."/>
            <person name="Mathew T."/>
            <person name="Moen C."/>
            <person name="Morales K."/>
            <person name="Munidasa M."/>
            <person name="Nazareth L."/>
            <person name="Ngo R."/>
            <person name="Nguyen L."/>
            <person name="Okwuonu G."/>
            <person name="Ongeri F."/>
            <person name="Patil S."/>
            <person name="Petrosino J."/>
            <person name="Pham C."/>
            <person name="Pham P."/>
            <person name="Pu L.-L."/>
            <person name="Puazo M."/>
            <person name="Raj R."/>
            <person name="Reid J."/>
            <person name="Rouhana J."/>
            <person name="Saada N."/>
            <person name="Shang Y."/>
            <person name="Simmons D."/>
            <person name="Thornton R."/>
            <person name="Warren J."/>
            <person name="Weissenberger G."/>
            <person name="Zhang J."/>
            <person name="Zhang L."/>
            <person name="Zhou C."/>
            <person name="Zhu D."/>
            <person name="Muzny D."/>
            <person name="Worley K."/>
            <person name="Gibbs R."/>
        </authorList>
    </citation>
    <scope>NUCLEOTIDE SEQUENCE [LARGE SCALE GENOMIC DNA]</scope>
    <source>
        <strain evidence="4 5">ATCC 49030</strain>
    </source>
</reference>
<proteinExistence type="predicted"/>
<accession>D4YMD5</accession>
<dbReference type="Gene3D" id="3.40.390.10">
    <property type="entry name" value="Collagenase (Catalytic Domain)"/>
    <property type="match status" value="1"/>
</dbReference>
<dbReference type="EMBL" id="ADNU01000032">
    <property type="protein sequence ID" value="EFG47596.1"/>
    <property type="molecule type" value="Genomic_DNA"/>
</dbReference>
<feature type="region of interest" description="Disordered" evidence="1">
    <location>
        <begin position="233"/>
        <end position="267"/>
    </location>
</feature>
<keyword evidence="2" id="KW-1133">Transmembrane helix</keyword>
<feature type="compositionally biased region" description="Basic and acidic residues" evidence="1">
    <location>
        <begin position="81"/>
        <end position="95"/>
    </location>
</feature>
<organism evidence="4 5">
    <name type="scientific">Brevibacterium mcbrellneri ATCC 49030</name>
    <dbReference type="NCBI Taxonomy" id="585530"/>
    <lineage>
        <taxon>Bacteria</taxon>
        <taxon>Bacillati</taxon>
        <taxon>Actinomycetota</taxon>
        <taxon>Actinomycetes</taxon>
        <taxon>Micrococcales</taxon>
        <taxon>Brevibacteriaceae</taxon>
        <taxon>Brevibacterium</taxon>
    </lineage>
</organism>
<dbReference type="STRING" id="585530.HMPREF0183_1095"/>
<dbReference type="InterPro" id="IPR024079">
    <property type="entry name" value="MetalloPept_cat_dom_sf"/>
</dbReference>
<evidence type="ECO:0000256" key="2">
    <source>
        <dbReference type="SAM" id="Phobius"/>
    </source>
</evidence>
<keyword evidence="2" id="KW-0472">Membrane</keyword>
<gene>
    <name evidence="4" type="ORF">HMPREF0183_1095</name>
</gene>
<name>D4YMD5_9MICO</name>
<dbReference type="eggNOG" id="COG5479">
    <property type="taxonomic scope" value="Bacteria"/>
</dbReference>
<evidence type="ECO:0000259" key="3">
    <source>
        <dbReference type="Pfam" id="PF11350"/>
    </source>
</evidence>
<comment type="caution">
    <text evidence="4">The sequence shown here is derived from an EMBL/GenBank/DDBJ whole genome shotgun (WGS) entry which is preliminary data.</text>
</comment>